<feature type="transmembrane region" description="Helical" evidence="11">
    <location>
        <begin position="217"/>
        <end position="238"/>
    </location>
</feature>
<dbReference type="PROSITE" id="PS50262">
    <property type="entry name" value="G_PROTEIN_RECEP_F1_2"/>
    <property type="match status" value="1"/>
</dbReference>
<feature type="transmembrane region" description="Helical" evidence="11">
    <location>
        <begin position="6"/>
        <end position="29"/>
    </location>
</feature>
<feature type="transmembrane region" description="Helical" evidence="11">
    <location>
        <begin position="41"/>
        <end position="61"/>
    </location>
</feature>
<keyword evidence="3" id="KW-1003">Cell membrane</keyword>
<dbReference type="InterPro" id="IPR017452">
    <property type="entry name" value="GPCR_Rhodpsn_7TM"/>
</dbReference>
<dbReference type="OrthoDB" id="6076970at2759"/>
<feature type="transmembrane region" description="Helical" evidence="11">
    <location>
        <begin position="121"/>
        <end position="141"/>
    </location>
</feature>
<organism evidence="13 16">
    <name type="scientific">Dinothrombium tinctorium</name>
    <dbReference type="NCBI Taxonomy" id="1965070"/>
    <lineage>
        <taxon>Eukaryota</taxon>
        <taxon>Metazoa</taxon>
        <taxon>Ecdysozoa</taxon>
        <taxon>Arthropoda</taxon>
        <taxon>Chelicerata</taxon>
        <taxon>Arachnida</taxon>
        <taxon>Acari</taxon>
        <taxon>Acariformes</taxon>
        <taxon>Trombidiformes</taxon>
        <taxon>Prostigmata</taxon>
        <taxon>Anystina</taxon>
        <taxon>Parasitengona</taxon>
        <taxon>Trombidioidea</taxon>
        <taxon>Trombidiidae</taxon>
        <taxon>Dinothrombium</taxon>
    </lineage>
</organism>
<feature type="domain" description="G-protein coupled receptors family 1 profile" evidence="12">
    <location>
        <begin position="20"/>
        <end position="277"/>
    </location>
</feature>
<name>A0A3S3PTQ8_9ACAR</name>
<evidence type="ECO:0000256" key="3">
    <source>
        <dbReference type="ARBA" id="ARBA00022475"/>
    </source>
</evidence>
<keyword evidence="7 11" id="KW-0472">Membrane</keyword>
<keyword evidence="9 10" id="KW-0807">Transducer</keyword>
<dbReference type="EMBL" id="NCKU01000274">
    <property type="protein sequence ID" value="RWS16191.1"/>
    <property type="molecule type" value="Genomic_DNA"/>
</dbReference>
<dbReference type="Proteomes" id="UP000285301">
    <property type="component" value="Unassembled WGS sequence"/>
</dbReference>
<dbReference type="Gene3D" id="1.20.1070.10">
    <property type="entry name" value="Rhodopsin 7-helix transmembrane proteins"/>
    <property type="match status" value="1"/>
</dbReference>
<comment type="subcellular location">
    <subcellularLocation>
        <location evidence="1">Cell membrane</location>
        <topology evidence="1">Multi-pass membrane protein</topology>
    </subcellularLocation>
</comment>
<dbReference type="PANTHER" id="PTHR24229">
    <property type="entry name" value="NEUROPEPTIDES RECEPTOR"/>
    <property type="match status" value="1"/>
</dbReference>
<feature type="transmembrane region" description="Helical" evidence="11">
    <location>
        <begin position="258"/>
        <end position="280"/>
    </location>
</feature>
<evidence type="ECO:0000256" key="6">
    <source>
        <dbReference type="ARBA" id="ARBA00023040"/>
    </source>
</evidence>
<feature type="transmembrane region" description="Helical" evidence="11">
    <location>
        <begin position="81"/>
        <end position="109"/>
    </location>
</feature>
<keyword evidence="16" id="KW-1185">Reference proteome</keyword>
<evidence type="ECO:0000256" key="11">
    <source>
        <dbReference type="SAM" id="Phobius"/>
    </source>
</evidence>
<dbReference type="GO" id="GO:0042277">
    <property type="term" value="F:peptide binding"/>
    <property type="evidence" value="ECO:0007669"/>
    <property type="project" value="TreeGrafter"/>
</dbReference>
<dbReference type="GO" id="GO:0005886">
    <property type="term" value="C:plasma membrane"/>
    <property type="evidence" value="ECO:0007669"/>
    <property type="project" value="UniProtKB-SubCell"/>
</dbReference>
<reference evidence="13 16" key="1">
    <citation type="journal article" date="2018" name="Gigascience">
        <title>Genomes of trombidid mites reveal novel predicted allergens and laterally-transferred genes associated with secondary metabolism.</title>
        <authorList>
            <person name="Dong X."/>
            <person name="Chaisiri K."/>
            <person name="Xia D."/>
            <person name="Armstrong S.D."/>
            <person name="Fang Y."/>
            <person name="Donnelly M.J."/>
            <person name="Kadowaki T."/>
            <person name="McGarry J.W."/>
            <person name="Darby A.C."/>
            <person name="Makepeace B.L."/>
        </authorList>
    </citation>
    <scope>NUCLEOTIDE SEQUENCE [LARGE SCALE GENOMIC DNA]</scope>
    <source>
        <strain evidence="13">UoL-WK</strain>
    </source>
</reference>
<dbReference type="STRING" id="1965070.A0A3S3PTQ8"/>
<evidence type="ECO:0000256" key="2">
    <source>
        <dbReference type="ARBA" id="ARBA00010663"/>
    </source>
</evidence>
<dbReference type="EMBL" id="NCKU01000273">
    <property type="protein sequence ID" value="RWS16194.1"/>
    <property type="molecule type" value="Genomic_DNA"/>
</dbReference>
<evidence type="ECO:0000313" key="16">
    <source>
        <dbReference type="Proteomes" id="UP000285301"/>
    </source>
</evidence>
<dbReference type="InterPro" id="IPR000276">
    <property type="entry name" value="GPCR_Rhodpsn"/>
</dbReference>
<accession>A0A3S3PTQ8</accession>
<dbReference type="PRINTS" id="PR00237">
    <property type="entry name" value="GPCRRHODOPSN"/>
</dbReference>
<keyword evidence="8 10" id="KW-0675">Receptor</keyword>
<dbReference type="GO" id="GO:0004930">
    <property type="term" value="F:G protein-coupled receptor activity"/>
    <property type="evidence" value="ECO:0007669"/>
    <property type="project" value="UniProtKB-KW"/>
</dbReference>
<evidence type="ECO:0000313" key="15">
    <source>
        <dbReference type="EMBL" id="RWS17245.1"/>
    </source>
</evidence>
<dbReference type="GO" id="GO:0043005">
    <property type="term" value="C:neuron projection"/>
    <property type="evidence" value="ECO:0007669"/>
    <property type="project" value="TreeGrafter"/>
</dbReference>
<comment type="caution">
    <text evidence="13">The sequence shown here is derived from an EMBL/GenBank/DDBJ whole genome shotgun (WGS) entry which is preliminary data.</text>
</comment>
<evidence type="ECO:0000259" key="12">
    <source>
        <dbReference type="PROSITE" id="PS50262"/>
    </source>
</evidence>
<feature type="transmembrane region" description="Helical" evidence="11">
    <location>
        <begin position="171"/>
        <end position="190"/>
    </location>
</feature>
<dbReference type="SUPFAM" id="SSF81321">
    <property type="entry name" value="Family A G protein-coupled receptor-like"/>
    <property type="match status" value="1"/>
</dbReference>
<dbReference type="AlphaFoldDB" id="A0A3S3PTQ8"/>
<dbReference type="PROSITE" id="PS00237">
    <property type="entry name" value="G_PROTEIN_RECEP_F1_1"/>
    <property type="match status" value="1"/>
</dbReference>
<evidence type="ECO:0000256" key="7">
    <source>
        <dbReference type="ARBA" id="ARBA00023136"/>
    </source>
</evidence>
<sequence>MLQVWLNPISLIIASIGFVNNVLVIYTVFTSKVVKKVTKVYLLNLAIADILFLSRVLLLVAENFNKSWYCGLITCKLIQTLTLSACTACNFLVAIISIDRYIAICFPFIRNPLHTQKNAKISWICIWIVSISFQIPSAIYAKTFDQMNPAKNETITICRIDWPPHIRKLTFALNMFIGFFIPSALIAVFYTRIVLELLRFNCLAYANDLCRRSRSKAVMLSLTIVSCYFACWTPYWTVNCFLAFTMHESNKWTHLKSVYKICLIVAFTHSALNPILYVFLGDKFQKYYKKALKKRKSTLSALIAREES</sequence>
<keyword evidence="4 10" id="KW-0812">Transmembrane</keyword>
<dbReference type="PANTHER" id="PTHR24229:SF40">
    <property type="entry name" value="ALLATOSTATIN C RECEPTOR 1-RELATED"/>
    <property type="match status" value="1"/>
</dbReference>
<keyword evidence="5 11" id="KW-1133">Transmembrane helix</keyword>
<evidence type="ECO:0000313" key="13">
    <source>
        <dbReference type="EMBL" id="RWS16191.1"/>
    </source>
</evidence>
<dbReference type="Pfam" id="PF00001">
    <property type="entry name" value="7tm_1"/>
    <property type="match status" value="1"/>
</dbReference>
<protein>
    <submittedName>
        <fullName evidence="13">Somatostatin receptor type 5-like protein</fullName>
    </submittedName>
</protein>
<evidence type="ECO:0000256" key="5">
    <source>
        <dbReference type="ARBA" id="ARBA00022989"/>
    </source>
</evidence>
<gene>
    <name evidence="15" type="ORF">B4U79_17841</name>
    <name evidence="14" type="ORF">B4U79_17880</name>
    <name evidence="13" type="ORF">B4U79_17881</name>
</gene>
<reference evidence="13" key="2">
    <citation type="submission" date="2018-11" db="EMBL/GenBank/DDBJ databases">
        <title>Trombidioid mite genomics.</title>
        <authorList>
            <person name="Dong X."/>
        </authorList>
    </citation>
    <scope>NUCLEOTIDE SEQUENCE</scope>
    <source>
        <strain evidence="13">UoL-WK</strain>
    </source>
</reference>
<keyword evidence="6 10" id="KW-0297">G-protein coupled receptor</keyword>
<evidence type="ECO:0000256" key="1">
    <source>
        <dbReference type="ARBA" id="ARBA00004651"/>
    </source>
</evidence>
<evidence type="ECO:0000256" key="10">
    <source>
        <dbReference type="RuleBase" id="RU000688"/>
    </source>
</evidence>
<dbReference type="EMBL" id="NCKU01000103">
    <property type="protein sequence ID" value="RWS17245.1"/>
    <property type="molecule type" value="Genomic_DNA"/>
</dbReference>
<comment type="similarity">
    <text evidence="2 10">Belongs to the G-protein coupled receptor 1 family.</text>
</comment>
<evidence type="ECO:0000256" key="9">
    <source>
        <dbReference type="ARBA" id="ARBA00023224"/>
    </source>
</evidence>
<evidence type="ECO:0000256" key="4">
    <source>
        <dbReference type="ARBA" id="ARBA00022692"/>
    </source>
</evidence>
<evidence type="ECO:0000256" key="8">
    <source>
        <dbReference type="ARBA" id="ARBA00023170"/>
    </source>
</evidence>
<proteinExistence type="inferred from homology"/>
<evidence type="ECO:0000313" key="14">
    <source>
        <dbReference type="EMBL" id="RWS16194.1"/>
    </source>
</evidence>